<dbReference type="CDD" id="cd02439">
    <property type="entry name" value="DMB-PRT_CobT"/>
    <property type="match status" value="1"/>
</dbReference>
<dbReference type="Pfam" id="PF02277">
    <property type="entry name" value="DBI_PRT"/>
    <property type="match status" value="1"/>
</dbReference>
<name>A0A3B0UVV5_9ZZZZ</name>
<keyword evidence="5" id="KW-0169">Cobalamin biosynthesis</keyword>
<protein>
    <recommendedName>
        <fullName evidence="4">Nicotinate-nucleotide--dimethylbenzimidazole phosphoribosyltransferase</fullName>
        <ecNumber evidence="3">2.4.2.21</ecNumber>
    </recommendedName>
    <alternativeName>
        <fullName evidence="8">N(1)-alpha-phosphoribosyltransferase</fullName>
    </alternativeName>
</protein>
<dbReference type="InterPro" id="IPR036087">
    <property type="entry name" value="Nict_dMeBzImd_PRibTrfase_sf"/>
</dbReference>
<dbReference type="Gene3D" id="1.10.1610.10">
    <property type="match status" value="1"/>
</dbReference>
<sequence>MVLSLVLDNVIGNIEELDPALMSKAQRRLDSLTKPRGSLGRLEEFAARIVGITRSTRPELKDKKIFVFASDHGVSAEGVSAFPKEVTTQMVLNFLSGGAGINALARHAGAEVLVVDIGVDFDFDEASAKGLVNRKIMRGSANIRKGPAMTRDETLQCINVGIELAMEHASVGSVFGAGEMGIANTTAASAIIAVLSGRPAAEVAGRGTGINDTVFARKVRVIEDALRVNSPDPEDPLDILSKVGGPEIAGICGLVLGAASKRVPVLIDGFISTAGALIATELAPNVRQYLFAAHLSQEKGHKAMLDRMGLRPFVDLDFRLGEGTGAAIGMTLLDAAVRIFNEMATFEEAGVSEGS</sequence>
<evidence type="ECO:0000256" key="1">
    <source>
        <dbReference type="ARBA" id="ARBA00005049"/>
    </source>
</evidence>
<gene>
    <name evidence="10" type="ORF">MNBD_DELTA02-702</name>
</gene>
<dbReference type="NCBIfam" id="NF000996">
    <property type="entry name" value="PRK00105.1"/>
    <property type="match status" value="1"/>
</dbReference>
<dbReference type="InterPro" id="IPR023195">
    <property type="entry name" value="Nict_dMeBzImd_PRibTrfase_N"/>
</dbReference>
<evidence type="ECO:0000256" key="8">
    <source>
        <dbReference type="ARBA" id="ARBA00030686"/>
    </source>
</evidence>
<dbReference type="HAMAP" id="MF_00230">
    <property type="entry name" value="CobT"/>
    <property type="match status" value="1"/>
</dbReference>
<comment type="pathway">
    <text evidence="1">Nucleoside biosynthesis; alpha-ribazole biosynthesis; alpha-ribazole from 5,6-dimethylbenzimidazole: step 1/2.</text>
</comment>
<dbReference type="Gene3D" id="3.40.50.10210">
    <property type="match status" value="1"/>
</dbReference>
<dbReference type="FunFam" id="3.40.50.10210:FF:000001">
    <property type="entry name" value="Nicotinate-nucleotide--dimethylbenzimidazole phosphoribosyltransferase"/>
    <property type="match status" value="1"/>
</dbReference>
<dbReference type="InterPro" id="IPR003200">
    <property type="entry name" value="Nict_dMeBzImd_PRibTrfase"/>
</dbReference>
<keyword evidence="7 10" id="KW-0808">Transferase</keyword>
<evidence type="ECO:0000256" key="6">
    <source>
        <dbReference type="ARBA" id="ARBA00022676"/>
    </source>
</evidence>
<evidence type="ECO:0000256" key="4">
    <source>
        <dbReference type="ARBA" id="ARBA00015486"/>
    </source>
</evidence>
<dbReference type="EC" id="2.4.2.21" evidence="3"/>
<reference evidence="10" key="1">
    <citation type="submission" date="2018-06" db="EMBL/GenBank/DDBJ databases">
        <authorList>
            <person name="Zhirakovskaya E."/>
        </authorList>
    </citation>
    <scope>NUCLEOTIDE SEQUENCE</scope>
</reference>
<dbReference type="SUPFAM" id="SSF52733">
    <property type="entry name" value="Nicotinate mononucleotide:5,6-dimethylbenzimidazole phosphoribosyltransferase (CobT)"/>
    <property type="match status" value="1"/>
</dbReference>
<dbReference type="InterPro" id="IPR017846">
    <property type="entry name" value="Nict_dMeBzImd_PRibTrfase_bact"/>
</dbReference>
<dbReference type="PANTHER" id="PTHR43463:SF1">
    <property type="entry name" value="NICOTINATE-NUCLEOTIDE--DIMETHYLBENZIMIDAZOLE PHOSPHORIBOSYLTRANSFERASE"/>
    <property type="match status" value="1"/>
</dbReference>
<evidence type="ECO:0000313" key="10">
    <source>
        <dbReference type="EMBL" id="VAW35285.1"/>
    </source>
</evidence>
<comment type="similarity">
    <text evidence="2">Belongs to the CobT family.</text>
</comment>
<dbReference type="GO" id="GO:0009236">
    <property type="term" value="P:cobalamin biosynthetic process"/>
    <property type="evidence" value="ECO:0007669"/>
    <property type="project" value="UniProtKB-KW"/>
</dbReference>
<proteinExistence type="inferred from homology"/>
<evidence type="ECO:0000256" key="5">
    <source>
        <dbReference type="ARBA" id="ARBA00022573"/>
    </source>
</evidence>
<evidence type="ECO:0000256" key="7">
    <source>
        <dbReference type="ARBA" id="ARBA00022679"/>
    </source>
</evidence>
<accession>A0A3B0UVV5</accession>
<dbReference type="UniPathway" id="UPA00061">
    <property type="reaction ID" value="UER00516"/>
</dbReference>
<dbReference type="GO" id="GO:0008939">
    <property type="term" value="F:nicotinate-nucleotide-dimethylbenzimidazole phosphoribosyltransferase activity"/>
    <property type="evidence" value="ECO:0007669"/>
    <property type="project" value="UniProtKB-EC"/>
</dbReference>
<organism evidence="10">
    <name type="scientific">hydrothermal vent metagenome</name>
    <dbReference type="NCBI Taxonomy" id="652676"/>
    <lineage>
        <taxon>unclassified sequences</taxon>
        <taxon>metagenomes</taxon>
        <taxon>ecological metagenomes</taxon>
    </lineage>
</organism>
<evidence type="ECO:0000256" key="2">
    <source>
        <dbReference type="ARBA" id="ARBA00007110"/>
    </source>
</evidence>
<dbReference type="EMBL" id="UOEZ01000023">
    <property type="protein sequence ID" value="VAW35285.1"/>
    <property type="molecule type" value="Genomic_DNA"/>
</dbReference>
<dbReference type="NCBIfam" id="TIGR03160">
    <property type="entry name" value="cobT_DBIPRT"/>
    <property type="match status" value="1"/>
</dbReference>
<evidence type="ECO:0000256" key="9">
    <source>
        <dbReference type="ARBA" id="ARBA00047340"/>
    </source>
</evidence>
<comment type="catalytic activity">
    <reaction evidence="9">
        <text>5,6-dimethylbenzimidazole + nicotinate beta-D-ribonucleotide = alpha-ribazole 5'-phosphate + nicotinate + H(+)</text>
        <dbReference type="Rhea" id="RHEA:11196"/>
        <dbReference type="ChEBI" id="CHEBI:15378"/>
        <dbReference type="ChEBI" id="CHEBI:15890"/>
        <dbReference type="ChEBI" id="CHEBI:32544"/>
        <dbReference type="ChEBI" id="CHEBI:57502"/>
        <dbReference type="ChEBI" id="CHEBI:57918"/>
        <dbReference type="EC" id="2.4.2.21"/>
    </reaction>
</comment>
<dbReference type="AlphaFoldDB" id="A0A3B0UVV5"/>
<evidence type="ECO:0000256" key="3">
    <source>
        <dbReference type="ARBA" id="ARBA00011991"/>
    </source>
</evidence>
<keyword evidence="6 10" id="KW-0328">Glycosyltransferase</keyword>
<dbReference type="PANTHER" id="PTHR43463">
    <property type="entry name" value="NICOTINATE-NUCLEOTIDE--DIMETHYLBENZIMIDAZOLE PHOSPHORIBOSYLTRANSFERASE"/>
    <property type="match status" value="1"/>
</dbReference>